<accession>A0A8J3BXA4</accession>
<organism evidence="3 4">
    <name type="scientific">Mangrovihabitans endophyticus</name>
    <dbReference type="NCBI Taxonomy" id="1751298"/>
    <lineage>
        <taxon>Bacteria</taxon>
        <taxon>Bacillati</taxon>
        <taxon>Actinomycetota</taxon>
        <taxon>Actinomycetes</taxon>
        <taxon>Micromonosporales</taxon>
        <taxon>Micromonosporaceae</taxon>
        <taxon>Mangrovihabitans</taxon>
    </lineage>
</organism>
<dbReference type="PANTHER" id="PTHR31528">
    <property type="entry name" value="4-AMINO-5-HYDROXYMETHYL-2-METHYLPYRIMIDINE PHOSPHATE SYNTHASE THI11-RELATED"/>
    <property type="match status" value="1"/>
</dbReference>
<reference evidence="3" key="1">
    <citation type="journal article" date="2014" name="Int. J. Syst. Evol. Microbiol.">
        <title>Complete genome sequence of Corynebacterium casei LMG S-19264T (=DSM 44701T), isolated from a smear-ripened cheese.</title>
        <authorList>
            <consortium name="US DOE Joint Genome Institute (JGI-PGF)"/>
            <person name="Walter F."/>
            <person name="Albersmeier A."/>
            <person name="Kalinowski J."/>
            <person name="Ruckert C."/>
        </authorList>
    </citation>
    <scope>NUCLEOTIDE SEQUENCE</scope>
    <source>
        <strain evidence="3">CGMCC 4.7299</strain>
    </source>
</reference>
<proteinExistence type="predicted"/>
<dbReference type="Proteomes" id="UP000656042">
    <property type="component" value="Unassembled WGS sequence"/>
</dbReference>
<dbReference type="EMBL" id="BMMX01000001">
    <property type="protein sequence ID" value="GGK77312.1"/>
    <property type="molecule type" value="Genomic_DNA"/>
</dbReference>
<feature type="chain" id="PRO_5038557544" evidence="1">
    <location>
        <begin position="20"/>
        <end position="334"/>
    </location>
</feature>
<sequence>MLALLLAATLAAASGCTSSDDSTEGGSTGDSGKTDSVTYMTAFGALGRDAFIWLAKDKGFFKDAGIDITIQKGTGTGNLSAVKSDQVQFSALDYTGAIIQAGKGKFTDWRAVAAIHQQTLVSIMTTDDTGITKPTDLKGKTVATGAGSVSELLFPAYAKLAGLDPDSVTIQGAQSTALNGLMASNKVDALSTFLLSKKALESASKKQAVVMPYSDYLSDLFGNVIIAKPELISSNPDLVKRFIGAALKGLQYALDHPDEAAASLHAAEPTSSEDSAVAEIEAMKPYTAPASGAPLGSIDQTRVTHSIAVLQSAGLIPPGLTPDKVADFDIVPSS</sequence>
<dbReference type="Pfam" id="PF09084">
    <property type="entry name" value="NMT1"/>
    <property type="match status" value="1"/>
</dbReference>
<comment type="caution">
    <text evidence="3">The sequence shown here is derived from an EMBL/GenBank/DDBJ whole genome shotgun (WGS) entry which is preliminary data.</text>
</comment>
<gene>
    <name evidence="3" type="ORF">GCM10012284_09150</name>
</gene>
<name>A0A8J3BXA4_9ACTN</name>
<evidence type="ECO:0000313" key="4">
    <source>
        <dbReference type="Proteomes" id="UP000656042"/>
    </source>
</evidence>
<dbReference type="GO" id="GO:0009228">
    <property type="term" value="P:thiamine biosynthetic process"/>
    <property type="evidence" value="ECO:0007669"/>
    <property type="project" value="InterPro"/>
</dbReference>
<dbReference type="InterPro" id="IPR015168">
    <property type="entry name" value="SsuA/THI5"/>
</dbReference>
<evidence type="ECO:0000256" key="1">
    <source>
        <dbReference type="SAM" id="SignalP"/>
    </source>
</evidence>
<dbReference type="AlphaFoldDB" id="A0A8J3BXA4"/>
<dbReference type="InterPro" id="IPR027939">
    <property type="entry name" value="NMT1/THI5"/>
</dbReference>
<feature type="signal peptide" evidence="1">
    <location>
        <begin position="1"/>
        <end position="19"/>
    </location>
</feature>
<keyword evidence="4" id="KW-1185">Reference proteome</keyword>
<dbReference type="SUPFAM" id="SSF53850">
    <property type="entry name" value="Periplasmic binding protein-like II"/>
    <property type="match status" value="1"/>
</dbReference>
<keyword evidence="1" id="KW-0732">Signal</keyword>
<evidence type="ECO:0000313" key="3">
    <source>
        <dbReference type="EMBL" id="GGK77312.1"/>
    </source>
</evidence>
<reference evidence="3" key="2">
    <citation type="submission" date="2020-09" db="EMBL/GenBank/DDBJ databases">
        <authorList>
            <person name="Sun Q."/>
            <person name="Zhou Y."/>
        </authorList>
    </citation>
    <scope>NUCLEOTIDE SEQUENCE</scope>
    <source>
        <strain evidence="3">CGMCC 4.7299</strain>
    </source>
</reference>
<dbReference type="PANTHER" id="PTHR31528:SF15">
    <property type="entry name" value="RIBOFLAVIN-BINDING PROTEIN RIBY"/>
    <property type="match status" value="1"/>
</dbReference>
<dbReference type="Gene3D" id="3.40.190.10">
    <property type="entry name" value="Periplasmic binding protein-like II"/>
    <property type="match status" value="2"/>
</dbReference>
<protein>
    <submittedName>
        <fullName evidence="3">Sulfonate ABC transporter substrate-binding protein</fullName>
    </submittedName>
</protein>
<evidence type="ECO:0000259" key="2">
    <source>
        <dbReference type="Pfam" id="PF09084"/>
    </source>
</evidence>
<feature type="domain" description="SsuA/THI5-like" evidence="2">
    <location>
        <begin position="51"/>
        <end position="260"/>
    </location>
</feature>